<dbReference type="RefSeq" id="WP_260718772.1">
    <property type="nucleotide sequence ID" value="NZ_CP104377.1"/>
</dbReference>
<protein>
    <submittedName>
        <fullName evidence="1">Uncharacterized protein</fullName>
    </submittedName>
</protein>
<organism evidence="1 2">
    <name type="scientific">Comamonas squillarum</name>
    <dbReference type="NCBI Taxonomy" id="2977320"/>
    <lineage>
        <taxon>Bacteria</taxon>
        <taxon>Pseudomonadati</taxon>
        <taxon>Pseudomonadota</taxon>
        <taxon>Betaproteobacteria</taxon>
        <taxon>Burkholderiales</taxon>
        <taxon>Comamonadaceae</taxon>
        <taxon>Comamonas</taxon>
    </lineage>
</organism>
<evidence type="ECO:0000313" key="2">
    <source>
        <dbReference type="Proteomes" id="UP001058290"/>
    </source>
</evidence>
<name>A0ABY5ZW89_9BURK</name>
<proteinExistence type="predicted"/>
<evidence type="ECO:0000313" key="1">
    <source>
        <dbReference type="EMBL" id="UXC17751.1"/>
    </source>
</evidence>
<dbReference type="Pfam" id="PF20321">
    <property type="entry name" value="DUF6616"/>
    <property type="match status" value="1"/>
</dbReference>
<dbReference type="Proteomes" id="UP001058290">
    <property type="component" value="Chromosome"/>
</dbReference>
<reference evidence="1" key="1">
    <citation type="submission" date="2022-09" db="EMBL/GenBank/DDBJ databases">
        <title>Bacterial diversity in gut of crayfish and pufferfish.</title>
        <authorList>
            <person name="Huang Y."/>
        </authorList>
    </citation>
    <scope>NUCLEOTIDE SEQUENCE</scope>
    <source>
        <strain evidence="1">PR12</strain>
    </source>
</reference>
<dbReference type="InterPro" id="IPR046724">
    <property type="entry name" value="DUF6616"/>
</dbReference>
<dbReference type="EMBL" id="CP104377">
    <property type="protein sequence ID" value="UXC17751.1"/>
    <property type="molecule type" value="Genomic_DNA"/>
</dbReference>
<keyword evidence="2" id="KW-1185">Reference proteome</keyword>
<accession>A0ABY5ZW89</accession>
<gene>
    <name evidence="1" type="ORF">N4T19_18940</name>
</gene>
<sequence length="112" mass="11911">MFCYLVELYTPNAAWQALPAAQRLSFLSAIGQGLGQLSSQGIELLSLAETDTAIAQASQHQFLGIWCFPNPQARDALLAAIEASGWYQYFAHVNAASDAGTVDTHLAALAAV</sequence>